<accession>A0A7S3IDV9</accession>
<dbReference type="AlphaFoldDB" id="A0A7S3IDV9"/>
<proteinExistence type="predicted"/>
<feature type="compositionally biased region" description="Polar residues" evidence="1">
    <location>
        <begin position="324"/>
        <end position="336"/>
    </location>
</feature>
<evidence type="ECO:0000256" key="1">
    <source>
        <dbReference type="SAM" id="MobiDB-lite"/>
    </source>
</evidence>
<sequence length="336" mass="38918">MASFIGDLLTLPNTLFKPGKHFEHKYQVSTENLTFEQMFQVTGTLARIFESYYEKFRGFAMTLGQLMKMHIRVFEIIENLHNLTCIGSKDYKEALSNVQDFNATKLISEKCSIPARSGVYSDSKCEIDQIHFVSADIRLYNYIDIILRKLRLGTLHQEIRDKMVSQDIGDEYVPNKQKKDKLLEARQKKKEIESKMADNDGELSESNFQEGMMPFDIGPDGVPLKRNPSDIMNNMFIDIVSRSYTDIDQGFSSAEINKGRRGNKMEKEISDKQMIWKELLSGVFQGQVDKFGREVKDQIYTMKLHRKRQEKKNEGSDEKKEHTQSTTSDNNLDFIN</sequence>
<protein>
    <submittedName>
        <fullName evidence="2">Uncharacterized protein</fullName>
    </submittedName>
</protein>
<feature type="compositionally biased region" description="Basic and acidic residues" evidence="1">
    <location>
        <begin position="311"/>
        <end position="323"/>
    </location>
</feature>
<dbReference type="EMBL" id="HBIH01002023">
    <property type="protein sequence ID" value="CAE0320231.1"/>
    <property type="molecule type" value="Transcribed_RNA"/>
</dbReference>
<reference evidence="2" key="1">
    <citation type="submission" date="2021-01" db="EMBL/GenBank/DDBJ databases">
        <authorList>
            <person name="Corre E."/>
            <person name="Pelletier E."/>
            <person name="Niang G."/>
            <person name="Scheremetjew M."/>
            <person name="Finn R."/>
            <person name="Kale V."/>
            <person name="Holt S."/>
            <person name="Cochrane G."/>
            <person name="Meng A."/>
            <person name="Brown T."/>
            <person name="Cohen L."/>
        </authorList>
    </citation>
    <scope>NUCLEOTIDE SEQUENCE</scope>
    <source>
        <strain evidence="2">S3</strain>
    </source>
</reference>
<feature type="region of interest" description="Disordered" evidence="1">
    <location>
        <begin position="302"/>
        <end position="336"/>
    </location>
</feature>
<gene>
    <name evidence="2" type="ORF">SINC0208_LOCUS810</name>
</gene>
<evidence type="ECO:0000313" key="2">
    <source>
        <dbReference type="EMBL" id="CAE0320231.1"/>
    </source>
</evidence>
<organism evidence="2">
    <name type="scientific">Strombidium inclinatum</name>
    <dbReference type="NCBI Taxonomy" id="197538"/>
    <lineage>
        <taxon>Eukaryota</taxon>
        <taxon>Sar</taxon>
        <taxon>Alveolata</taxon>
        <taxon>Ciliophora</taxon>
        <taxon>Intramacronucleata</taxon>
        <taxon>Spirotrichea</taxon>
        <taxon>Oligotrichia</taxon>
        <taxon>Strombidiidae</taxon>
        <taxon>Strombidium</taxon>
    </lineage>
</organism>
<name>A0A7S3IDV9_9SPIT</name>